<organism evidence="1 2">
    <name type="scientific">Paramuricea clavata</name>
    <name type="common">Red gorgonian</name>
    <name type="synonym">Violescent sea-whip</name>
    <dbReference type="NCBI Taxonomy" id="317549"/>
    <lineage>
        <taxon>Eukaryota</taxon>
        <taxon>Metazoa</taxon>
        <taxon>Cnidaria</taxon>
        <taxon>Anthozoa</taxon>
        <taxon>Octocorallia</taxon>
        <taxon>Malacalcyonacea</taxon>
        <taxon>Plexauridae</taxon>
        <taxon>Paramuricea</taxon>
    </lineage>
</organism>
<dbReference type="SUPFAM" id="SSF52266">
    <property type="entry name" value="SGNH hydrolase"/>
    <property type="match status" value="1"/>
</dbReference>
<sequence>MSSTKNKSPDLSFMRYQFDKFKNTKAREVPFEEVDYSIYKASSNCIAFKTSEKRIGTWIKTFYYRYHAGNSEIFQHHDEDSNNIARSLITPWEEQAAYNDNTKCEKITLSLAIQDKNQQENIATIIIYCSTGIIQIQGCLLHEWGDKEFPILKDLVDRNPEESSTLTKELENFLKSCLNKSQPTTEESSIPTFTPAKTVSESSPEPRTNQNPARESISTIKNIMANLELNFVAFQQEVIKSFEDLKNEKKEKDKELEQLKKRIFLLEASNELLLKENTNLVAILKKQTTIEKKLKNITTQLEENHGKNTKQHDSKSSSMIDAIDTRNPFLILEDEKTEPRLDNDKIQRVNKEEATLTNKIITESTIILCDSNGHKLDTKLLCPDTSSAYIRCPTIESAENILKQHDLKNPKTIILHSGINDIEKRSVESICKDTHSLLSFIKSKHPHTRIILSSLLPRNDYLLEKAQKLNKQLIKISFEFTNTNLVKHDNLFRSTAILYDKKHLNSKGVKIFAKNLKGCLFWYNKEIPTHQQIIPPTTLNNVSSSQENNLPSLSSTMSYYPNTSTLPTSFVPSSSQNKWQCKPME</sequence>
<protein>
    <submittedName>
        <fullName evidence="1">Uncharacterized protein</fullName>
    </submittedName>
</protein>
<evidence type="ECO:0000313" key="2">
    <source>
        <dbReference type="Proteomes" id="UP001152795"/>
    </source>
</evidence>
<dbReference type="Proteomes" id="UP001152795">
    <property type="component" value="Unassembled WGS sequence"/>
</dbReference>
<dbReference type="InterPro" id="IPR036514">
    <property type="entry name" value="SGNH_hydro_sf"/>
</dbReference>
<accession>A0A7D9LJH1</accession>
<proteinExistence type="predicted"/>
<reference evidence="1" key="1">
    <citation type="submission" date="2020-04" db="EMBL/GenBank/DDBJ databases">
        <authorList>
            <person name="Alioto T."/>
            <person name="Alioto T."/>
            <person name="Gomez Garrido J."/>
        </authorList>
    </citation>
    <scope>NUCLEOTIDE SEQUENCE</scope>
    <source>
        <strain evidence="1">A484AB</strain>
    </source>
</reference>
<gene>
    <name evidence="1" type="ORF">PACLA_8A025376</name>
</gene>
<dbReference type="EMBL" id="CACRXK020019877">
    <property type="protein sequence ID" value="CAB4034162.1"/>
    <property type="molecule type" value="Genomic_DNA"/>
</dbReference>
<evidence type="ECO:0000313" key="1">
    <source>
        <dbReference type="EMBL" id="CAB4034162.1"/>
    </source>
</evidence>
<comment type="caution">
    <text evidence="1">The sequence shown here is derived from an EMBL/GenBank/DDBJ whole genome shotgun (WGS) entry which is preliminary data.</text>
</comment>
<keyword evidence="2" id="KW-1185">Reference proteome</keyword>
<dbReference type="Gene3D" id="3.40.50.1110">
    <property type="entry name" value="SGNH hydrolase"/>
    <property type="match status" value="1"/>
</dbReference>
<dbReference type="AlphaFoldDB" id="A0A7D9LJH1"/>
<name>A0A7D9LJH1_PARCT</name>